<organism evidence="3 4">
    <name type="scientific">Amycolatopsis marina</name>
    <dbReference type="NCBI Taxonomy" id="490629"/>
    <lineage>
        <taxon>Bacteria</taxon>
        <taxon>Bacillati</taxon>
        <taxon>Actinomycetota</taxon>
        <taxon>Actinomycetes</taxon>
        <taxon>Pseudonocardiales</taxon>
        <taxon>Pseudonocardiaceae</taxon>
        <taxon>Amycolatopsis</taxon>
    </lineage>
</organism>
<dbReference type="InterPro" id="IPR040556">
    <property type="entry name" value="pP_pnuc_1"/>
</dbReference>
<gene>
    <name evidence="3" type="ORF">SAMN05216266_11722</name>
</gene>
<keyword evidence="4" id="KW-1185">Reference proteome</keyword>
<name>A0A1I1BSU5_9PSEU</name>
<sequence length="301" mass="33280">MVRRVTPSQAKAAVRKLQRSVDDYNRAARKYNAGVKKAVNDYNREVRAYNTRARAHNRRVESDRRRLRQELQRLNSRPTTSSNYTSYRSSSTSFVQTFQAIDAQVRPGTASDLDQRFMDLASDEVANSLYVANALDGDGDPASDLSEEELSAPSMGSELGAFGEDLLRRWVGALYSLNPNNPDAARHFCTSAREVVVSMLDQSAPDAAVERDDPNCERTGSGAVTRRAKISYLLRRQGMAMEGLTNVAAANVENVLKLFRTFNDGTHGHAGKFSITELSAIRTRVESAIGFIHEVVIGQTS</sequence>
<evidence type="ECO:0000259" key="2">
    <source>
        <dbReference type="Pfam" id="PF18165"/>
    </source>
</evidence>
<keyword evidence="1" id="KW-0175">Coiled coil</keyword>
<feature type="coiled-coil region" evidence="1">
    <location>
        <begin position="39"/>
        <end position="77"/>
    </location>
</feature>
<feature type="domain" description="Predicted pPIWI-associating nuclease" evidence="2">
    <location>
        <begin position="162"/>
        <end position="291"/>
    </location>
</feature>
<evidence type="ECO:0000313" key="3">
    <source>
        <dbReference type="EMBL" id="SFB53361.1"/>
    </source>
</evidence>
<dbReference type="Pfam" id="PF18165">
    <property type="entry name" value="pP_pnuc_1"/>
    <property type="match status" value="1"/>
</dbReference>
<dbReference type="OrthoDB" id="1493084at2"/>
<evidence type="ECO:0000313" key="4">
    <source>
        <dbReference type="Proteomes" id="UP000243799"/>
    </source>
</evidence>
<protein>
    <recommendedName>
        <fullName evidence="2">Predicted pPIWI-associating nuclease domain-containing protein</fullName>
    </recommendedName>
</protein>
<reference evidence="4" key="1">
    <citation type="submission" date="2016-10" db="EMBL/GenBank/DDBJ databases">
        <authorList>
            <person name="Varghese N."/>
            <person name="Submissions S."/>
        </authorList>
    </citation>
    <scope>NUCLEOTIDE SEQUENCE [LARGE SCALE GENOMIC DNA]</scope>
    <source>
        <strain evidence="4">CGMCC 4.3568</strain>
    </source>
</reference>
<proteinExistence type="predicted"/>
<accession>A0A1I1BSU5</accession>
<evidence type="ECO:0000256" key="1">
    <source>
        <dbReference type="SAM" id="Coils"/>
    </source>
</evidence>
<dbReference type="Proteomes" id="UP000243799">
    <property type="component" value="Unassembled WGS sequence"/>
</dbReference>
<dbReference type="AlphaFoldDB" id="A0A1I1BSU5"/>
<dbReference type="EMBL" id="FOKG01000017">
    <property type="protein sequence ID" value="SFB53361.1"/>
    <property type="molecule type" value="Genomic_DNA"/>
</dbReference>